<evidence type="ECO:0000256" key="9">
    <source>
        <dbReference type="ARBA" id="ARBA00023136"/>
    </source>
</evidence>
<dbReference type="Gene3D" id="1.20.1560.10">
    <property type="entry name" value="ABC transporter type 1, transmembrane domain"/>
    <property type="match status" value="2"/>
</dbReference>
<dbReference type="GO" id="GO:0005886">
    <property type="term" value="C:plasma membrane"/>
    <property type="evidence" value="ECO:0007669"/>
    <property type="project" value="UniProtKB-SubCell"/>
</dbReference>
<gene>
    <name evidence="15" type="ORF">AAL_06507</name>
</gene>
<dbReference type="GO" id="GO:0016887">
    <property type="term" value="F:ATP hydrolysis activity"/>
    <property type="evidence" value="ECO:0007669"/>
    <property type="project" value="InterPro"/>
</dbReference>
<keyword evidence="3" id="KW-0813">Transport</keyword>
<evidence type="ECO:0000313" key="15">
    <source>
        <dbReference type="EMBL" id="KZZ91753.1"/>
    </source>
</evidence>
<dbReference type="InterPro" id="IPR036640">
    <property type="entry name" value="ABC1_TM_sf"/>
</dbReference>
<dbReference type="InterPro" id="IPR003593">
    <property type="entry name" value="AAA+_ATPase"/>
</dbReference>
<dbReference type="PANTHER" id="PTHR24223:SF399">
    <property type="entry name" value="ABC TRANSPORTER ATNG"/>
    <property type="match status" value="1"/>
</dbReference>
<evidence type="ECO:0000256" key="12">
    <source>
        <dbReference type="SAM" id="Phobius"/>
    </source>
</evidence>
<dbReference type="PROSITE" id="PS50893">
    <property type="entry name" value="ABC_TRANSPORTER_2"/>
    <property type="match status" value="2"/>
</dbReference>
<evidence type="ECO:0000256" key="3">
    <source>
        <dbReference type="ARBA" id="ARBA00022448"/>
    </source>
</evidence>
<evidence type="ECO:0000256" key="8">
    <source>
        <dbReference type="ARBA" id="ARBA00022989"/>
    </source>
</evidence>
<keyword evidence="7" id="KW-0067">ATP-binding</keyword>
<comment type="caution">
    <text evidence="15">The sequence shown here is derived from an EMBL/GenBank/DDBJ whole genome shotgun (WGS) entry which is preliminary data.</text>
</comment>
<dbReference type="SUPFAM" id="SSF52540">
    <property type="entry name" value="P-loop containing nucleoside triphosphate hydrolases"/>
    <property type="match status" value="2"/>
</dbReference>
<evidence type="ECO:0000259" key="13">
    <source>
        <dbReference type="PROSITE" id="PS50893"/>
    </source>
</evidence>
<dbReference type="PROSITE" id="PS00211">
    <property type="entry name" value="ABC_TRANSPORTER_1"/>
    <property type="match status" value="2"/>
</dbReference>
<keyword evidence="9 12" id="KW-0472">Membrane</keyword>
<dbReference type="SMART" id="SM00382">
    <property type="entry name" value="AAA"/>
    <property type="match status" value="2"/>
</dbReference>
<dbReference type="Pfam" id="PF24357">
    <property type="entry name" value="TMD0_ABC"/>
    <property type="match status" value="1"/>
</dbReference>
<evidence type="ECO:0000313" key="16">
    <source>
        <dbReference type="Proteomes" id="UP000078544"/>
    </source>
</evidence>
<evidence type="ECO:0000256" key="7">
    <source>
        <dbReference type="ARBA" id="ARBA00022840"/>
    </source>
</evidence>
<dbReference type="Pfam" id="PF00664">
    <property type="entry name" value="ABC_membrane"/>
    <property type="match status" value="1"/>
</dbReference>
<feature type="region of interest" description="Disordered" evidence="11">
    <location>
        <begin position="857"/>
        <end position="880"/>
    </location>
</feature>
<dbReference type="InterPro" id="IPR003439">
    <property type="entry name" value="ABC_transporter-like_ATP-bd"/>
</dbReference>
<dbReference type="PANTHER" id="PTHR24223">
    <property type="entry name" value="ATP-BINDING CASSETTE SUB-FAMILY C"/>
    <property type="match status" value="1"/>
</dbReference>
<comment type="similarity">
    <text evidence="2">Belongs to the ABC transporter superfamily. ABCC family. Conjugate transporter (TC 3.A.1.208) subfamily.</text>
</comment>
<dbReference type="InterPro" id="IPR027417">
    <property type="entry name" value="P-loop_NTPase"/>
</dbReference>
<feature type="transmembrane region" description="Helical" evidence="12">
    <location>
        <begin position="902"/>
        <end position="922"/>
    </location>
</feature>
<feature type="transmembrane region" description="Helical" evidence="12">
    <location>
        <begin position="76"/>
        <end position="97"/>
    </location>
</feature>
<organism evidence="15 16">
    <name type="scientific">Moelleriella libera RCEF 2490</name>
    <dbReference type="NCBI Taxonomy" id="1081109"/>
    <lineage>
        <taxon>Eukaryota</taxon>
        <taxon>Fungi</taxon>
        <taxon>Dikarya</taxon>
        <taxon>Ascomycota</taxon>
        <taxon>Pezizomycotina</taxon>
        <taxon>Sordariomycetes</taxon>
        <taxon>Hypocreomycetidae</taxon>
        <taxon>Hypocreales</taxon>
        <taxon>Clavicipitaceae</taxon>
        <taxon>Moelleriella</taxon>
    </lineage>
</organism>
<dbReference type="InterPro" id="IPR017871">
    <property type="entry name" value="ABC_transporter-like_CS"/>
</dbReference>
<dbReference type="InterPro" id="IPR050173">
    <property type="entry name" value="ABC_transporter_C-like"/>
</dbReference>
<evidence type="ECO:0000259" key="14">
    <source>
        <dbReference type="PROSITE" id="PS50929"/>
    </source>
</evidence>
<evidence type="ECO:0000256" key="5">
    <source>
        <dbReference type="ARBA" id="ARBA00022692"/>
    </source>
</evidence>
<dbReference type="CDD" id="cd18579">
    <property type="entry name" value="ABC_6TM_ABCC_D1"/>
    <property type="match status" value="1"/>
</dbReference>
<feature type="transmembrane region" description="Helical" evidence="12">
    <location>
        <begin position="167"/>
        <end position="186"/>
    </location>
</feature>
<evidence type="ECO:0000256" key="10">
    <source>
        <dbReference type="ARBA" id="ARBA00023180"/>
    </source>
</evidence>
<dbReference type="SUPFAM" id="SSF90123">
    <property type="entry name" value="ABC transporter transmembrane region"/>
    <property type="match status" value="2"/>
</dbReference>
<dbReference type="GO" id="GO:0140359">
    <property type="term" value="F:ABC-type transporter activity"/>
    <property type="evidence" value="ECO:0007669"/>
    <property type="project" value="InterPro"/>
</dbReference>
<feature type="domain" description="ABC transmembrane type-1" evidence="14">
    <location>
        <begin position="287"/>
        <end position="564"/>
    </location>
</feature>
<dbReference type="GO" id="GO:0005524">
    <property type="term" value="F:ATP binding"/>
    <property type="evidence" value="ECO:0007669"/>
    <property type="project" value="UniProtKB-KW"/>
</dbReference>
<protein>
    <submittedName>
        <fullName evidence="15">ABC transporter, transmembrane domain, type 1</fullName>
    </submittedName>
</protein>
<evidence type="ECO:0000256" key="11">
    <source>
        <dbReference type="SAM" id="MobiDB-lite"/>
    </source>
</evidence>
<dbReference type="InterPro" id="IPR044726">
    <property type="entry name" value="ABCC_6TM_D2"/>
</dbReference>
<dbReference type="FunFam" id="3.40.50.300:FF:002145">
    <property type="entry name" value="ABC transporter (MsbA subfamily)"/>
    <property type="match status" value="1"/>
</dbReference>
<feature type="transmembrane region" description="Helical" evidence="12">
    <location>
        <begin position="999"/>
        <end position="1018"/>
    </location>
</feature>
<proteinExistence type="inferred from homology"/>
<feature type="domain" description="ABC transporter" evidence="13">
    <location>
        <begin position="1177"/>
        <end position="1418"/>
    </location>
</feature>
<dbReference type="Pfam" id="PF00005">
    <property type="entry name" value="ABC_tran"/>
    <property type="match status" value="2"/>
</dbReference>
<evidence type="ECO:0000256" key="2">
    <source>
        <dbReference type="ARBA" id="ARBA00009726"/>
    </source>
</evidence>
<evidence type="ECO:0000256" key="6">
    <source>
        <dbReference type="ARBA" id="ARBA00022741"/>
    </source>
</evidence>
<keyword evidence="8 12" id="KW-1133">Transmembrane helix</keyword>
<sequence>MAATVQHGDFSQKLESESFFGVVATTAGGEHRFDFTLVFEQAILVIGPSLVLLGASPLRIGYLLRRRQKVLKNKRMLLQLATYGIFIALQITLLVLWSLVHGSSAAKRFSLAASALGIINVLCLVVVSYMEHNRSVRPSTIINVYLLFSVAFDGVQCRTLWRIDGNPALAAVLSVLLAVKIAILAMEMLCKRDILMPSWTSMCPESTSGIIPRAFFWWLNEFMIRGFSATLSLRSLWEPDKELRSHRLLDRMKHSQYGQNATGKNALLRSVLHCLGWDLAKCAFPRLCLVAFKFSQPFFIKRMVKYVIDAQDSPSRSEGYGLIGAAGLIYTGTAIASGFYQHNVFRTMTMIRGLLVSVIFNDALQLEAESAVASSAQTLVTTDVDRICGAFESVHEIWANVVELGIAIWLLERELGVGCLGPAAVVITCSIATGQVARLTGPATKNWNAAIEARVSLTSSIVASIRETKMLGIAGTWVDAIQLLRVKELDFSKKSRTLMMWMNVLGNTPSKIAPVATFGIALWASQTGKEVRLSTSTAFTSLTIMSLIVAPLSALMYAVPGFMASLGCFERIQVFLSEANCAHSGKSRNNSPSQGSTLAEQGAIELSPTKHSVPDAKTVFTCRANFSKRKDEPPLLRGIDIQIKSGSFTVVTGKVGSGKTLLLRAILGELYHDGFVKPLQTAIAHCAQTVWVTNTTIRQNILGYSELDETWYKAVVSACALQSDFAELPNGDLTMAGSKGTSLSGGQKQRISLARAVYSRLPVMVIDDVLSGLDWSTRQHVWHQVFGSNGLLRQLGSAVIFATHSLRQIEDADDIIVLGERGRIAFQGKFKEITNDGKLAAFFHHSPEEARDFGADHNAEDLQGSGPDEELRREQTADGGDLTALNGSGDLSLYGYYLQSIGWTYGIPLMVAIFAHAILGVLPDANERNVYVDIGSYYGIYVLIAFLSLAVLGLDTWFIFSKDMTLVDRDLPSNFWQCVGALFSTIATAGLVVQGASYFGALLPVVLMFLYVLQKFYLRTSRQMRSLDLQASAPLYAHLLETLDGLATIQAFGWKTKTAQESLRLLDQAQKPHYLMYCIQRWLALVLDLFVAVSGVILVTFAVTLPQSTSAGSIALALVNLIALSQLLTHVISSWTTLETSLGIISRLKTFENDTPSEVVTNDPIDPPDEWPAHGRLQIQKLSASYSTAAEVRALLQDVNFDIHPGRKVAVCGRTGSGKSSLILTLFRLLDITSGSVEIDGIDICRVRPDVLCQRLIAVPQEAVIFPGSLRQNVMMTSGRPRCSPKTDEQIIATLQRVTLWDEISLRGGLDTDITNLALSHGQKQLLSLARAILSKESSAVLLLDEAMSAVDEHTEEVMTKIIQTEFAHHTVVSVVHKLHTVIKFDVVVLLEQGHPVEVGKPTDLLAMQKGRFRTLFDMQV</sequence>
<feature type="transmembrane region" description="Helical" evidence="12">
    <location>
        <begin position="934"/>
        <end position="954"/>
    </location>
</feature>
<feature type="transmembrane region" description="Helical" evidence="12">
    <location>
        <begin position="1082"/>
        <end position="1105"/>
    </location>
</feature>
<dbReference type="InterPro" id="IPR056227">
    <property type="entry name" value="TMD0_ABC"/>
</dbReference>
<keyword evidence="10" id="KW-0325">Glycoprotein</keyword>
<feature type="domain" description="ABC transporter" evidence="13">
    <location>
        <begin position="621"/>
        <end position="846"/>
    </location>
</feature>
<name>A0A162ID78_9HYPO</name>
<feature type="domain" description="ABC transmembrane type-1" evidence="14">
    <location>
        <begin position="959"/>
        <end position="1140"/>
    </location>
</feature>
<dbReference type="OrthoDB" id="6500128at2759"/>
<accession>A0A162ID78</accession>
<dbReference type="EMBL" id="AZGY01000017">
    <property type="protein sequence ID" value="KZZ91753.1"/>
    <property type="molecule type" value="Genomic_DNA"/>
</dbReference>
<feature type="transmembrane region" description="Helical" evidence="12">
    <location>
        <begin position="42"/>
        <end position="64"/>
    </location>
</feature>
<comment type="subcellular location">
    <subcellularLocation>
        <location evidence="1">Cell membrane</location>
        <topology evidence="1">Multi-pass membrane protein</topology>
    </subcellularLocation>
</comment>
<dbReference type="PROSITE" id="PS50929">
    <property type="entry name" value="ABC_TM1F"/>
    <property type="match status" value="2"/>
</dbReference>
<dbReference type="InterPro" id="IPR011527">
    <property type="entry name" value="ABC1_TM_dom"/>
</dbReference>
<keyword evidence="4" id="KW-1003">Cell membrane</keyword>
<keyword evidence="16" id="KW-1185">Reference proteome</keyword>
<feature type="transmembrane region" description="Helical" evidence="12">
    <location>
        <begin position="142"/>
        <end position="161"/>
    </location>
</feature>
<keyword evidence="5 12" id="KW-0812">Transmembrane</keyword>
<dbReference type="CDD" id="cd18580">
    <property type="entry name" value="ABC_6TM_ABCC_D2"/>
    <property type="match status" value="1"/>
</dbReference>
<dbReference type="Gene3D" id="3.40.50.300">
    <property type="entry name" value="P-loop containing nucleotide triphosphate hydrolases"/>
    <property type="match status" value="2"/>
</dbReference>
<dbReference type="InterPro" id="IPR044746">
    <property type="entry name" value="ABCC_6TM_D1"/>
</dbReference>
<dbReference type="STRING" id="1081109.A0A162ID78"/>
<feature type="transmembrane region" description="Helical" evidence="12">
    <location>
        <begin position="109"/>
        <end position="130"/>
    </location>
</feature>
<keyword evidence="6" id="KW-0547">Nucleotide-binding</keyword>
<dbReference type="FunFam" id="1.20.1560.10:FF:000055">
    <property type="entry name" value="ABC multidrug transporter (Eurofung)"/>
    <property type="match status" value="1"/>
</dbReference>
<dbReference type="Proteomes" id="UP000078544">
    <property type="component" value="Unassembled WGS sequence"/>
</dbReference>
<evidence type="ECO:0000256" key="1">
    <source>
        <dbReference type="ARBA" id="ARBA00004651"/>
    </source>
</evidence>
<evidence type="ECO:0000256" key="4">
    <source>
        <dbReference type="ARBA" id="ARBA00022475"/>
    </source>
</evidence>
<reference evidence="15 16" key="1">
    <citation type="journal article" date="2016" name="Genome Biol. Evol.">
        <title>Divergent and convergent evolution of fungal pathogenicity.</title>
        <authorList>
            <person name="Shang Y."/>
            <person name="Xiao G."/>
            <person name="Zheng P."/>
            <person name="Cen K."/>
            <person name="Zhan S."/>
            <person name="Wang C."/>
        </authorList>
    </citation>
    <scope>NUCLEOTIDE SEQUENCE [LARGE SCALE GENOMIC DNA]</scope>
    <source>
        <strain evidence="15 16">RCEF 2490</strain>
    </source>
</reference>